<evidence type="ECO:0000313" key="2">
    <source>
        <dbReference type="Proteomes" id="UP001396334"/>
    </source>
</evidence>
<keyword evidence="2" id="KW-1185">Reference proteome</keyword>
<comment type="caution">
    <text evidence="1">The sequence shown here is derived from an EMBL/GenBank/DDBJ whole genome shotgun (WGS) entry which is preliminary data.</text>
</comment>
<evidence type="ECO:0000313" key="1">
    <source>
        <dbReference type="EMBL" id="KAK9024371.1"/>
    </source>
</evidence>
<dbReference type="EMBL" id="JBBPBN010000015">
    <property type="protein sequence ID" value="KAK9024371.1"/>
    <property type="molecule type" value="Genomic_DNA"/>
</dbReference>
<protein>
    <submittedName>
        <fullName evidence="1">Uncharacterized protein</fullName>
    </submittedName>
</protein>
<sequence length="107" mass="12880">MHRYRDPLELTDKWEDDYGSGNRNSHDYWHARRVFLNSYRFTEQDGYKDKVKRCMKELNVAAMGIFNRLQELLSRRRFGIRVKLGLPSLALVGMRCFTRFNKRGLVY</sequence>
<organism evidence="1 2">
    <name type="scientific">Hibiscus sabdariffa</name>
    <name type="common">roselle</name>
    <dbReference type="NCBI Taxonomy" id="183260"/>
    <lineage>
        <taxon>Eukaryota</taxon>
        <taxon>Viridiplantae</taxon>
        <taxon>Streptophyta</taxon>
        <taxon>Embryophyta</taxon>
        <taxon>Tracheophyta</taxon>
        <taxon>Spermatophyta</taxon>
        <taxon>Magnoliopsida</taxon>
        <taxon>eudicotyledons</taxon>
        <taxon>Gunneridae</taxon>
        <taxon>Pentapetalae</taxon>
        <taxon>rosids</taxon>
        <taxon>malvids</taxon>
        <taxon>Malvales</taxon>
        <taxon>Malvaceae</taxon>
        <taxon>Malvoideae</taxon>
        <taxon>Hibiscus</taxon>
    </lineage>
</organism>
<proteinExistence type="predicted"/>
<name>A0ABR2SGE8_9ROSI</name>
<gene>
    <name evidence="1" type="ORF">V6N11_004536</name>
</gene>
<accession>A0ABR2SGE8</accession>
<reference evidence="1 2" key="1">
    <citation type="journal article" date="2024" name="G3 (Bethesda)">
        <title>Genome assembly of Hibiscus sabdariffa L. provides insights into metabolisms of medicinal natural products.</title>
        <authorList>
            <person name="Kim T."/>
        </authorList>
    </citation>
    <scope>NUCLEOTIDE SEQUENCE [LARGE SCALE GENOMIC DNA]</scope>
    <source>
        <strain evidence="1">TK-2024</strain>
        <tissue evidence="1">Old leaves</tissue>
    </source>
</reference>
<dbReference type="Proteomes" id="UP001396334">
    <property type="component" value="Unassembled WGS sequence"/>
</dbReference>